<name>A0A1G2LTZ8_9BACT</name>
<gene>
    <name evidence="1" type="ORF">A3A10_01135</name>
</gene>
<dbReference type="Proteomes" id="UP000178116">
    <property type="component" value="Unassembled WGS sequence"/>
</dbReference>
<sequence length="123" mass="14127">MSKKNSKPKGALNGICTFHSETGTEGGYWAFQDGQFITKDAREIGDFWSYEGLHILKDGDCLMIRSKNNPNEVVWSGTIKLHHYPPFTEDAFGHWIHADQESEDREAWARWFFDEYPATLVVA</sequence>
<dbReference type="AlphaFoldDB" id="A0A1G2LTZ8"/>
<protein>
    <submittedName>
        <fullName evidence="1">Uncharacterized protein</fullName>
    </submittedName>
</protein>
<evidence type="ECO:0000313" key="1">
    <source>
        <dbReference type="EMBL" id="OHA15077.1"/>
    </source>
</evidence>
<accession>A0A1G2LTZ8</accession>
<dbReference type="EMBL" id="MHRA01000029">
    <property type="protein sequence ID" value="OHA15077.1"/>
    <property type="molecule type" value="Genomic_DNA"/>
</dbReference>
<evidence type="ECO:0000313" key="2">
    <source>
        <dbReference type="Proteomes" id="UP000178116"/>
    </source>
</evidence>
<proteinExistence type="predicted"/>
<reference evidence="1 2" key="1">
    <citation type="journal article" date="2016" name="Nat. Commun.">
        <title>Thousands of microbial genomes shed light on interconnected biogeochemical processes in an aquifer system.</title>
        <authorList>
            <person name="Anantharaman K."/>
            <person name="Brown C.T."/>
            <person name="Hug L.A."/>
            <person name="Sharon I."/>
            <person name="Castelle C.J."/>
            <person name="Probst A.J."/>
            <person name="Thomas B.C."/>
            <person name="Singh A."/>
            <person name="Wilkins M.J."/>
            <person name="Karaoz U."/>
            <person name="Brodie E.L."/>
            <person name="Williams K.H."/>
            <person name="Hubbard S.S."/>
            <person name="Banfield J.F."/>
        </authorList>
    </citation>
    <scope>NUCLEOTIDE SEQUENCE [LARGE SCALE GENOMIC DNA]</scope>
</reference>
<comment type="caution">
    <text evidence="1">The sequence shown here is derived from an EMBL/GenBank/DDBJ whole genome shotgun (WGS) entry which is preliminary data.</text>
</comment>
<organism evidence="1 2">
    <name type="scientific">Candidatus Tagabacteria bacterium RIFCSPLOWO2_01_FULL_42_9</name>
    <dbReference type="NCBI Taxonomy" id="1802296"/>
    <lineage>
        <taxon>Bacteria</taxon>
        <taxon>Candidatus Tagaibacteriota</taxon>
    </lineage>
</organism>